<feature type="transmembrane region" description="Helical" evidence="8">
    <location>
        <begin position="144"/>
        <end position="164"/>
    </location>
</feature>
<organism evidence="9 10">
    <name type="scientific">Pontibacillus marinus BH030004 = DSM 16465</name>
    <dbReference type="NCBI Taxonomy" id="1385511"/>
    <lineage>
        <taxon>Bacteria</taxon>
        <taxon>Bacillati</taxon>
        <taxon>Bacillota</taxon>
        <taxon>Bacilli</taxon>
        <taxon>Bacillales</taxon>
        <taxon>Bacillaceae</taxon>
        <taxon>Pontibacillus</taxon>
    </lineage>
</organism>
<evidence type="ECO:0000256" key="3">
    <source>
        <dbReference type="ARBA" id="ARBA00022448"/>
    </source>
</evidence>
<feature type="transmembrane region" description="Helical" evidence="8">
    <location>
        <begin position="14"/>
        <end position="32"/>
    </location>
</feature>
<comment type="subcellular location">
    <subcellularLocation>
        <location evidence="1">Membrane</location>
        <topology evidence="1">Multi-pass membrane protein</topology>
    </subcellularLocation>
</comment>
<comment type="similarity">
    <text evidence="2">Belongs to the amino acid-polyamine-organocation (APC) superfamily. Spore germination protein (SGP) (TC 2.A.3.9) family.</text>
</comment>
<dbReference type="NCBIfam" id="TIGR00912">
    <property type="entry name" value="2A0309"/>
    <property type="match status" value="1"/>
</dbReference>
<dbReference type="PANTHER" id="PTHR34975:SF2">
    <property type="entry name" value="SPORE GERMINATION PROTEIN A2"/>
    <property type="match status" value="1"/>
</dbReference>
<dbReference type="OrthoDB" id="2446105at2"/>
<evidence type="ECO:0000313" key="9">
    <source>
        <dbReference type="EMBL" id="KGX83867.1"/>
    </source>
</evidence>
<feature type="transmembrane region" description="Helical" evidence="8">
    <location>
        <begin position="335"/>
        <end position="358"/>
    </location>
</feature>
<evidence type="ECO:0000313" key="10">
    <source>
        <dbReference type="Proteomes" id="UP000030403"/>
    </source>
</evidence>
<evidence type="ECO:0000256" key="4">
    <source>
        <dbReference type="ARBA" id="ARBA00022544"/>
    </source>
</evidence>
<dbReference type="AlphaFoldDB" id="A0A0A5HJR1"/>
<dbReference type="STRING" id="1385511.GCA_000425225_04080"/>
<keyword evidence="5 8" id="KW-0812">Transmembrane</keyword>
<dbReference type="GO" id="GO:0016020">
    <property type="term" value="C:membrane"/>
    <property type="evidence" value="ECO:0007669"/>
    <property type="project" value="UniProtKB-SubCell"/>
</dbReference>
<dbReference type="Gene3D" id="1.20.1740.10">
    <property type="entry name" value="Amino acid/polyamine transporter I"/>
    <property type="match status" value="1"/>
</dbReference>
<proteinExistence type="inferred from homology"/>
<evidence type="ECO:0000256" key="2">
    <source>
        <dbReference type="ARBA" id="ARBA00007998"/>
    </source>
</evidence>
<accession>A0A0A5HJR1</accession>
<feature type="transmembrane region" description="Helical" evidence="8">
    <location>
        <begin position="184"/>
        <end position="205"/>
    </location>
</feature>
<feature type="transmembrane region" description="Helical" evidence="8">
    <location>
        <begin position="83"/>
        <end position="107"/>
    </location>
</feature>
<evidence type="ECO:0000256" key="5">
    <source>
        <dbReference type="ARBA" id="ARBA00022692"/>
    </source>
</evidence>
<keyword evidence="3" id="KW-0813">Transport</keyword>
<dbReference type="InterPro" id="IPR004761">
    <property type="entry name" value="Spore_GerAB"/>
</dbReference>
<keyword evidence="6 8" id="KW-1133">Transmembrane helix</keyword>
<keyword evidence="4" id="KW-0309">Germination</keyword>
<dbReference type="Pfam" id="PF03845">
    <property type="entry name" value="Spore_permease"/>
    <property type="match status" value="1"/>
</dbReference>
<feature type="transmembrane region" description="Helical" evidence="8">
    <location>
        <begin position="306"/>
        <end position="323"/>
    </location>
</feature>
<evidence type="ECO:0008006" key="11">
    <source>
        <dbReference type="Google" id="ProtNLM"/>
    </source>
</evidence>
<evidence type="ECO:0000256" key="8">
    <source>
        <dbReference type="SAM" id="Phobius"/>
    </source>
</evidence>
<reference evidence="9 10" key="1">
    <citation type="submission" date="2013-08" db="EMBL/GenBank/DDBJ databases">
        <authorList>
            <person name="Huang J."/>
            <person name="Wang G."/>
        </authorList>
    </citation>
    <scope>NUCLEOTIDE SEQUENCE [LARGE SCALE GENOMIC DNA]</scope>
    <source>
        <strain evidence="9 10">BH030004</strain>
    </source>
</reference>
<evidence type="ECO:0000256" key="7">
    <source>
        <dbReference type="ARBA" id="ARBA00023136"/>
    </source>
</evidence>
<feature type="transmembrane region" description="Helical" evidence="8">
    <location>
        <begin position="225"/>
        <end position="244"/>
    </location>
</feature>
<feature type="transmembrane region" description="Helical" evidence="8">
    <location>
        <begin position="113"/>
        <end position="137"/>
    </location>
</feature>
<dbReference type="PANTHER" id="PTHR34975">
    <property type="entry name" value="SPORE GERMINATION PROTEIN A2"/>
    <property type="match status" value="1"/>
</dbReference>
<dbReference type="Proteomes" id="UP000030403">
    <property type="component" value="Unassembled WGS sequence"/>
</dbReference>
<comment type="caution">
    <text evidence="9">The sequence shown here is derived from an EMBL/GenBank/DDBJ whole genome shotgun (WGS) entry which is preliminary data.</text>
</comment>
<dbReference type="eggNOG" id="COG0531">
    <property type="taxonomic scope" value="Bacteria"/>
</dbReference>
<dbReference type="GO" id="GO:0009847">
    <property type="term" value="P:spore germination"/>
    <property type="evidence" value="ECO:0007669"/>
    <property type="project" value="InterPro"/>
</dbReference>
<protein>
    <recommendedName>
        <fullName evidence="11">Spore germination protein</fullName>
    </recommendedName>
</protein>
<dbReference type="RefSeq" id="WP_027447560.1">
    <property type="nucleotide sequence ID" value="NZ_AULJ01000070.1"/>
</dbReference>
<feature type="transmembrane region" description="Helical" evidence="8">
    <location>
        <begin position="264"/>
        <end position="285"/>
    </location>
</feature>
<dbReference type="EMBL" id="AVPF01000078">
    <property type="protein sequence ID" value="KGX83867.1"/>
    <property type="molecule type" value="Genomic_DNA"/>
</dbReference>
<gene>
    <name evidence="9" type="ORF">N783_20835</name>
</gene>
<keyword evidence="10" id="KW-1185">Reference proteome</keyword>
<name>A0A0A5HJR1_9BACI</name>
<evidence type="ECO:0000256" key="1">
    <source>
        <dbReference type="ARBA" id="ARBA00004141"/>
    </source>
</evidence>
<sequence>MNIPENKKITNRQLFFLIVQTQVGVGVLSLPYSLHKAAKQDGWISLLFAGVIIQLVFFLFWFLAKRFPQEHLFEYLPKILGKYLGKIFIGGYYIYFISVGILVLMIFSRMVDIWILPLTPKWVLMFIMIMVCLYLVVDQLKVIARLYVFVSLLLLVLVVLLIYASQDSQWLYLFPMGESGLPKIIQGSFKAMTSMLGFLIILIAFPFTKGSASKKLLTISLDNMFVVTFYLFTVIVSFTFFSTTEMALVPEPLLYLLKAFELPIITRIDMLFLSIWVVSVATTFSSYLYMSSVGMANMFNSNNHRPFVFITSLIIFGTTFFIKRDEGFLEGLNKVVSQSGIVFGLVIPTVLLLLAVVFKRKSIGSEQK</sequence>
<keyword evidence="7 8" id="KW-0472">Membrane</keyword>
<evidence type="ECO:0000256" key="6">
    <source>
        <dbReference type="ARBA" id="ARBA00022989"/>
    </source>
</evidence>
<feature type="transmembrane region" description="Helical" evidence="8">
    <location>
        <begin position="44"/>
        <end position="63"/>
    </location>
</feature>